<dbReference type="GO" id="GO:0016616">
    <property type="term" value="F:oxidoreductase activity, acting on the CH-OH group of donors, NAD or NADP as acceptor"/>
    <property type="evidence" value="ECO:0007669"/>
    <property type="project" value="InterPro"/>
</dbReference>
<comment type="function">
    <text evidence="5">Catalyzes the NAD(+)-dependent oxidation of formate to carbon dioxide. Formate oxidation is the final step in the methanol oxidation pathway in methylotrophic microorganisms. Has a role in the detoxification of exogenous formate in non-methylotrophic organisms.</text>
</comment>
<feature type="binding site" evidence="5">
    <location>
        <begin position="228"/>
        <end position="232"/>
    </location>
    <ligand>
        <name>NAD(+)</name>
        <dbReference type="ChEBI" id="CHEBI:57540"/>
    </ligand>
</feature>
<dbReference type="eggNOG" id="KOG0069">
    <property type="taxonomic scope" value="Eukaryota"/>
</dbReference>
<dbReference type="EC" id="1.17.1.9" evidence="2 5"/>
<dbReference type="SUPFAM" id="SSF52283">
    <property type="entry name" value="Formate/glycerate dehydrogenase catalytic domain-like"/>
    <property type="match status" value="1"/>
</dbReference>
<dbReference type="GO" id="GO:0005829">
    <property type="term" value="C:cytosol"/>
    <property type="evidence" value="ECO:0007669"/>
    <property type="project" value="TreeGrafter"/>
</dbReference>
<evidence type="ECO:0000313" key="8">
    <source>
        <dbReference type="EMBL" id="EPS95170.1"/>
    </source>
</evidence>
<feature type="binding site" evidence="5">
    <location>
        <position position="280"/>
    </location>
    <ligand>
        <name>NAD(+)</name>
        <dbReference type="ChEBI" id="CHEBI:57540"/>
    </ligand>
</feature>
<sequence length="358" mass="39067">MKVLAILYRGGDVAKQEPRLLGTIENQLGLRQWLESQGHEYIVSDSKEGPSSDLAKHIKDAEIVITTPFHPGYLTRDLLNTAKNLKIAVTAGVGSDHVDLDAAAEKNIDVIEVTGSNVTSVAEHVVMSILLLVRNFVPAHEQIARGDWQVSEIARNAFDLEGKVVGTIGAGRIGYRVLERLTPFDTKEHLYFDFANLPADREKAVRARRVEDLKEMVSQCDVVTINAPLHEGTRGLVNADLLKHFKKGAYLVNTARGAICDAEAVKAALESGQLAGYAGDVWNVQPAPRDHPWRQMKNPLGAGNGMTPHYSGTTLDAQRRYAAGTRAILENYFAGRPQKAEDTIVKGGRIASKAYGAK</sequence>
<dbReference type="HAMAP" id="MF_03210">
    <property type="entry name" value="Formate_dehydrogenase"/>
    <property type="match status" value="1"/>
</dbReference>
<dbReference type="Pfam" id="PF00389">
    <property type="entry name" value="2-Hacid_dh"/>
    <property type="match status" value="1"/>
</dbReference>
<keyword evidence="4 5" id="KW-0520">NAD</keyword>
<dbReference type="Gene3D" id="3.40.50.720">
    <property type="entry name" value="NAD(P)-binding Rossmann-like Domain"/>
    <property type="match status" value="2"/>
</dbReference>
<proteinExistence type="inferred from homology"/>
<evidence type="ECO:0000256" key="5">
    <source>
        <dbReference type="HAMAP-Rule" id="MF_03210"/>
    </source>
</evidence>
<dbReference type="Pfam" id="PF02826">
    <property type="entry name" value="2-Hacid_dh_C"/>
    <property type="match status" value="1"/>
</dbReference>
<dbReference type="InterPro" id="IPR036291">
    <property type="entry name" value="NAD(P)-bd_dom_sf"/>
</dbReference>
<comment type="catalytic activity">
    <reaction evidence="1 5">
        <text>formate + NAD(+) = CO2 + NADH</text>
        <dbReference type="Rhea" id="RHEA:15985"/>
        <dbReference type="ChEBI" id="CHEBI:15740"/>
        <dbReference type="ChEBI" id="CHEBI:16526"/>
        <dbReference type="ChEBI" id="CHEBI:57540"/>
        <dbReference type="ChEBI" id="CHEBI:57945"/>
        <dbReference type="EC" id="1.17.1.9"/>
    </reaction>
</comment>
<evidence type="ECO:0000259" key="6">
    <source>
        <dbReference type="Pfam" id="PF00389"/>
    </source>
</evidence>
<feature type="domain" description="D-isomer specific 2-hydroxyacid dehydrogenase NAD-binding" evidence="7">
    <location>
        <begin position="127"/>
        <end position="310"/>
    </location>
</feature>
<evidence type="ECO:0000256" key="2">
    <source>
        <dbReference type="ARBA" id="ARBA00013128"/>
    </source>
</evidence>
<feature type="site" description="Important for catalytic activity" evidence="5">
    <location>
        <position position="309"/>
    </location>
</feature>
<dbReference type="CDD" id="cd05302">
    <property type="entry name" value="FDH"/>
    <property type="match status" value="1"/>
</dbReference>
<feature type="binding site" evidence="5">
    <location>
        <begin position="172"/>
        <end position="173"/>
    </location>
    <ligand>
        <name>NAD(+)</name>
        <dbReference type="ChEBI" id="CHEBI:57540"/>
    </ligand>
</feature>
<dbReference type="STRING" id="743788.S8F027"/>
<dbReference type="GO" id="GO:0008863">
    <property type="term" value="F:formate dehydrogenase (NAD+) activity"/>
    <property type="evidence" value="ECO:0007669"/>
    <property type="project" value="UniProtKB-UniRule"/>
</dbReference>
<reference evidence="8 9" key="1">
    <citation type="journal article" date="2012" name="Science">
        <title>The Paleozoic origin of enzymatic lignin decomposition reconstructed from 31 fungal genomes.</title>
        <authorList>
            <person name="Floudas D."/>
            <person name="Binder M."/>
            <person name="Riley R."/>
            <person name="Barry K."/>
            <person name="Blanchette R.A."/>
            <person name="Henrissat B."/>
            <person name="Martinez A.T."/>
            <person name="Otillar R."/>
            <person name="Spatafora J.W."/>
            <person name="Yadav J.S."/>
            <person name="Aerts A."/>
            <person name="Benoit I."/>
            <person name="Boyd A."/>
            <person name="Carlson A."/>
            <person name="Copeland A."/>
            <person name="Coutinho P.M."/>
            <person name="de Vries R.P."/>
            <person name="Ferreira P."/>
            <person name="Findley K."/>
            <person name="Foster B."/>
            <person name="Gaskell J."/>
            <person name="Glotzer D."/>
            <person name="Gorecki P."/>
            <person name="Heitman J."/>
            <person name="Hesse C."/>
            <person name="Hori C."/>
            <person name="Igarashi K."/>
            <person name="Jurgens J.A."/>
            <person name="Kallen N."/>
            <person name="Kersten P."/>
            <person name="Kohler A."/>
            <person name="Kuees U."/>
            <person name="Kumar T.K.A."/>
            <person name="Kuo A."/>
            <person name="LaButti K."/>
            <person name="Larrondo L.F."/>
            <person name="Lindquist E."/>
            <person name="Ling A."/>
            <person name="Lombard V."/>
            <person name="Lucas S."/>
            <person name="Lundell T."/>
            <person name="Martin R."/>
            <person name="McLaughlin D.J."/>
            <person name="Morgenstern I."/>
            <person name="Morin E."/>
            <person name="Murat C."/>
            <person name="Nagy L.G."/>
            <person name="Nolan M."/>
            <person name="Ohm R.A."/>
            <person name="Patyshakuliyeva A."/>
            <person name="Rokas A."/>
            <person name="Ruiz-Duenas F.J."/>
            <person name="Sabat G."/>
            <person name="Salamov A."/>
            <person name="Samejima M."/>
            <person name="Schmutz J."/>
            <person name="Slot J.C."/>
            <person name="St John F."/>
            <person name="Stenlid J."/>
            <person name="Sun H."/>
            <person name="Sun S."/>
            <person name="Syed K."/>
            <person name="Tsang A."/>
            <person name="Wiebenga A."/>
            <person name="Young D."/>
            <person name="Pisabarro A."/>
            <person name="Eastwood D.C."/>
            <person name="Martin F."/>
            <person name="Cullen D."/>
            <person name="Grigoriev I.V."/>
            <person name="Hibbett D.S."/>
        </authorList>
    </citation>
    <scope>NUCLEOTIDE SEQUENCE</scope>
    <source>
        <strain evidence="9">FP-58527</strain>
    </source>
</reference>
<feature type="domain" description="D-isomer specific 2-hydroxyacid dehydrogenase catalytic" evidence="6">
    <location>
        <begin position="34"/>
        <end position="338"/>
    </location>
</feature>
<comment type="similarity">
    <text evidence="5">Belongs to the D-isomer specific 2-hydroxyacid dehydrogenase family. FDH subfamily.</text>
</comment>
<dbReference type="SUPFAM" id="SSF51735">
    <property type="entry name" value="NAD(P)-binding Rossmann-fold domains"/>
    <property type="match status" value="1"/>
</dbReference>
<name>S8F027_FOMSC</name>
<evidence type="ECO:0000256" key="1">
    <source>
        <dbReference type="ARBA" id="ARBA00000455"/>
    </source>
</evidence>
<evidence type="ECO:0000313" key="9">
    <source>
        <dbReference type="Proteomes" id="UP000015241"/>
    </source>
</evidence>
<comment type="subunit">
    <text evidence="5">Homodimer.</text>
</comment>
<protein>
    <recommendedName>
        <fullName evidence="2 5">Formate dehydrogenase</fullName>
        <shortName evidence="5">FDH</shortName>
        <ecNumber evidence="2 5">1.17.1.9</ecNumber>
    </recommendedName>
    <alternativeName>
        <fullName evidence="5">NAD-dependent formate dehydrogenase</fullName>
    </alternativeName>
</protein>
<dbReference type="FunFam" id="3.40.50.720:FF:000057">
    <property type="entry name" value="Formate dehydrogenase"/>
    <property type="match status" value="1"/>
</dbReference>
<accession>S8F027</accession>
<keyword evidence="5" id="KW-0963">Cytoplasm</keyword>
<dbReference type="HOGENOM" id="CLU_019796_0_0_1"/>
<evidence type="ECO:0000256" key="4">
    <source>
        <dbReference type="ARBA" id="ARBA00023027"/>
    </source>
</evidence>
<dbReference type="PROSITE" id="PS00670">
    <property type="entry name" value="D_2_HYDROXYACID_DH_2"/>
    <property type="match status" value="1"/>
</dbReference>
<gene>
    <name evidence="8" type="ORF">FOMPIDRAFT_1168917</name>
</gene>
<keyword evidence="3 5" id="KW-0560">Oxidoreductase</keyword>
<dbReference type="PROSITE" id="PS00671">
    <property type="entry name" value="D_2_HYDROXYACID_DH_3"/>
    <property type="match status" value="1"/>
</dbReference>
<dbReference type="OrthoDB" id="418179at2759"/>
<dbReference type="Proteomes" id="UP000015241">
    <property type="component" value="Unassembled WGS sequence"/>
</dbReference>
<dbReference type="PANTHER" id="PTHR42938:SF9">
    <property type="entry name" value="FORMATE DEHYDROGENASE 1"/>
    <property type="match status" value="1"/>
</dbReference>
<comment type="subcellular location">
    <subcellularLocation>
        <location evidence="5">Cytoplasm</location>
    </subcellularLocation>
</comment>
<organism evidence="8 9">
    <name type="scientific">Fomitopsis schrenkii</name>
    <name type="common">Brown rot fungus</name>
    <dbReference type="NCBI Taxonomy" id="2126942"/>
    <lineage>
        <taxon>Eukaryota</taxon>
        <taxon>Fungi</taxon>
        <taxon>Dikarya</taxon>
        <taxon>Basidiomycota</taxon>
        <taxon>Agaricomycotina</taxon>
        <taxon>Agaricomycetes</taxon>
        <taxon>Polyporales</taxon>
        <taxon>Fomitopsis</taxon>
    </lineage>
</organism>
<dbReference type="AlphaFoldDB" id="S8F027"/>
<dbReference type="PANTHER" id="PTHR42938">
    <property type="entry name" value="FORMATE DEHYDROGENASE 1"/>
    <property type="match status" value="1"/>
</dbReference>
<dbReference type="InterPro" id="IPR029753">
    <property type="entry name" value="D-isomer_DH_CS"/>
</dbReference>
<dbReference type="InterPro" id="IPR006140">
    <property type="entry name" value="D-isomer_DH_NAD-bd"/>
</dbReference>
<feature type="site" description="Important for catalytic activity" evidence="5">
    <location>
        <position position="256"/>
    </location>
</feature>
<feature type="binding site" evidence="5">
    <location>
        <begin position="309"/>
        <end position="312"/>
    </location>
    <ligand>
        <name>NAD(+)</name>
        <dbReference type="ChEBI" id="CHEBI:57540"/>
    </ligand>
</feature>
<feature type="binding site" evidence="5">
    <location>
        <position position="117"/>
    </location>
    <ligand>
        <name>substrate</name>
    </ligand>
</feature>
<comment type="caution">
    <text evidence="5">Lacks conserved residue(s) required for the propagation of feature annotation.</text>
</comment>
<evidence type="ECO:0000259" key="7">
    <source>
        <dbReference type="Pfam" id="PF02826"/>
    </source>
</evidence>
<dbReference type="EMBL" id="KE504213">
    <property type="protein sequence ID" value="EPS95170.1"/>
    <property type="molecule type" value="Genomic_DNA"/>
</dbReference>
<dbReference type="GO" id="GO:0051287">
    <property type="term" value="F:NAD binding"/>
    <property type="evidence" value="ECO:0007669"/>
    <property type="project" value="InterPro"/>
</dbReference>
<dbReference type="InterPro" id="IPR006139">
    <property type="entry name" value="D-isomer_2_OHA_DH_cat_dom"/>
</dbReference>
<dbReference type="GO" id="GO:0042183">
    <property type="term" value="P:formate catabolic process"/>
    <property type="evidence" value="ECO:0007669"/>
    <property type="project" value="UniProtKB-UniRule"/>
</dbReference>
<feature type="binding site" evidence="5">
    <location>
        <position position="93"/>
    </location>
    <ligand>
        <name>substrate</name>
    </ligand>
</feature>
<feature type="binding site" evidence="5">
    <location>
        <position position="254"/>
    </location>
    <ligand>
        <name>NAD(+)</name>
        <dbReference type="ChEBI" id="CHEBI:57540"/>
    </ligand>
</feature>
<evidence type="ECO:0000256" key="3">
    <source>
        <dbReference type="ARBA" id="ARBA00023002"/>
    </source>
</evidence>
<dbReference type="InParanoid" id="S8F027"/>
<dbReference type="NCBIfam" id="NF005750">
    <property type="entry name" value="PRK07574.1"/>
    <property type="match status" value="1"/>
</dbReference>
<dbReference type="InterPro" id="IPR033689">
    <property type="entry name" value="FDH_NAD-dep"/>
</dbReference>
<feature type="binding site" evidence="5">
    <location>
        <position position="193"/>
    </location>
    <ligand>
        <name>NAD(+)</name>
        <dbReference type="ChEBI" id="CHEBI:57540"/>
    </ligand>
</feature>
<keyword evidence="9" id="KW-1185">Reference proteome</keyword>